<accession>A0A316EGA5</accession>
<comment type="subcellular location">
    <subcellularLocation>
        <location evidence="2">Membrane</location>
    </subcellularLocation>
</comment>
<dbReference type="PROSITE" id="PS50885">
    <property type="entry name" value="HAMP"/>
    <property type="match status" value="1"/>
</dbReference>
<dbReference type="PROSITE" id="PS50109">
    <property type="entry name" value="HIS_KIN"/>
    <property type="match status" value="1"/>
</dbReference>
<evidence type="ECO:0000256" key="3">
    <source>
        <dbReference type="ARBA" id="ARBA00012438"/>
    </source>
</evidence>
<evidence type="ECO:0000256" key="2">
    <source>
        <dbReference type="ARBA" id="ARBA00004370"/>
    </source>
</evidence>
<keyword evidence="6 11" id="KW-0812">Transmembrane</keyword>
<evidence type="ECO:0000256" key="10">
    <source>
        <dbReference type="ARBA" id="ARBA00023136"/>
    </source>
</evidence>
<dbReference type="InterPro" id="IPR003661">
    <property type="entry name" value="HisK_dim/P_dom"/>
</dbReference>
<keyword evidence="4" id="KW-0597">Phosphoprotein</keyword>
<dbReference type="GO" id="GO:0005886">
    <property type="term" value="C:plasma membrane"/>
    <property type="evidence" value="ECO:0007669"/>
    <property type="project" value="TreeGrafter"/>
</dbReference>
<keyword evidence="15" id="KW-1185">Reference proteome</keyword>
<dbReference type="InterPro" id="IPR005467">
    <property type="entry name" value="His_kinase_dom"/>
</dbReference>
<dbReference type="OrthoDB" id="594725at2"/>
<evidence type="ECO:0000256" key="4">
    <source>
        <dbReference type="ARBA" id="ARBA00022553"/>
    </source>
</evidence>
<keyword evidence="8 11" id="KW-1133">Transmembrane helix</keyword>
<dbReference type="PANTHER" id="PTHR45436">
    <property type="entry name" value="SENSOR HISTIDINE KINASE YKOH"/>
    <property type="match status" value="1"/>
</dbReference>
<comment type="caution">
    <text evidence="14">The sequence shown here is derived from an EMBL/GenBank/DDBJ whole genome shotgun (WGS) entry which is preliminary data.</text>
</comment>
<dbReference type="InterPro" id="IPR004358">
    <property type="entry name" value="Sig_transdc_His_kin-like_C"/>
</dbReference>
<dbReference type="InterPro" id="IPR003660">
    <property type="entry name" value="HAMP_dom"/>
</dbReference>
<dbReference type="SMART" id="SM00388">
    <property type="entry name" value="HisKA"/>
    <property type="match status" value="1"/>
</dbReference>
<evidence type="ECO:0000256" key="7">
    <source>
        <dbReference type="ARBA" id="ARBA00022777"/>
    </source>
</evidence>
<sequence>MLNIRSRLTYQFMALATAILLIFSVGVYFFSRLYLEKRFYKRLQERAITTTTLLFDLNAADTTVMKLVNISDRELLTDESIAVYNERLKKVVFSANQANSLTAEVFIPLLQGNPQTIYKRFNQYQIIGVKVKNGNDTNWVFVSAIDTNGNDALEDLRKILLVMILVGILLLGISGWFFADKALAPMSGIIKQVNQIFPDNIENRVEHPNRSDEIGLLVATFNQLLDRTEDALVMQKMFIANVSHELKNPLTKIYSQIEVTLLQKRNVEDYEQDFRSLQQDTRTLIQLTNTLLNLANTVVSPDSIQKAPIRVDELLWDAKMQLKKWHDDYVIELNFNDFPDNEELLIVQGSEASLKIVFMNLMDNACKFSENNSAKVDFSVTNTHIIIQVFNKGAVIPEADLPYIFRPFYRSNATAKAAHGHGVGLAIVSQILRLHQGEISVTSVKEGTTFKVVLPNQSSSGE</sequence>
<dbReference type="Pfam" id="PF02518">
    <property type="entry name" value="HATPase_c"/>
    <property type="match status" value="1"/>
</dbReference>
<comment type="catalytic activity">
    <reaction evidence="1">
        <text>ATP + protein L-histidine = ADP + protein N-phospho-L-histidine.</text>
        <dbReference type="EC" id="2.7.13.3"/>
    </reaction>
</comment>
<evidence type="ECO:0000256" key="8">
    <source>
        <dbReference type="ARBA" id="ARBA00022989"/>
    </source>
</evidence>
<evidence type="ECO:0000259" key="12">
    <source>
        <dbReference type="PROSITE" id="PS50109"/>
    </source>
</evidence>
<gene>
    <name evidence="14" type="ORF">LV89_00698</name>
</gene>
<protein>
    <recommendedName>
        <fullName evidence="3">histidine kinase</fullName>
        <ecNumber evidence="3">2.7.13.3</ecNumber>
    </recommendedName>
</protein>
<dbReference type="PANTHER" id="PTHR45436:SF5">
    <property type="entry name" value="SENSOR HISTIDINE KINASE TRCS"/>
    <property type="match status" value="1"/>
</dbReference>
<dbReference type="Pfam" id="PF00512">
    <property type="entry name" value="HisKA"/>
    <property type="match status" value="1"/>
</dbReference>
<evidence type="ECO:0000256" key="6">
    <source>
        <dbReference type="ARBA" id="ARBA00022692"/>
    </source>
</evidence>
<dbReference type="Gene3D" id="3.30.565.10">
    <property type="entry name" value="Histidine kinase-like ATPase, C-terminal domain"/>
    <property type="match status" value="1"/>
</dbReference>
<dbReference type="SUPFAM" id="SSF55874">
    <property type="entry name" value="ATPase domain of HSP90 chaperone/DNA topoisomerase II/histidine kinase"/>
    <property type="match status" value="1"/>
</dbReference>
<dbReference type="InterPro" id="IPR036890">
    <property type="entry name" value="HATPase_C_sf"/>
</dbReference>
<dbReference type="AlphaFoldDB" id="A0A316EGA5"/>
<evidence type="ECO:0000259" key="13">
    <source>
        <dbReference type="PROSITE" id="PS50885"/>
    </source>
</evidence>
<dbReference type="SUPFAM" id="SSF158472">
    <property type="entry name" value="HAMP domain-like"/>
    <property type="match status" value="1"/>
</dbReference>
<dbReference type="SMART" id="SM00387">
    <property type="entry name" value="HATPase_c"/>
    <property type="match status" value="1"/>
</dbReference>
<evidence type="ECO:0000256" key="1">
    <source>
        <dbReference type="ARBA" id="ARBA00000085"/>
    </source>
</evidence>
<feature type="transmembrane region" description="Helical" evidence="11">
    <location>
        <begin position="12"/>
        <end position="35"/>
    </location>
</feature>
<dbReference type="EMBL" id="QGGO01000003">
    <property type="protein sequence ID" value="PWK28494.1"/>
    <property type="molecule type" value="Genomic_DNA"/>
</dbReference>
<feature type="transmembrane region" description="Helical" evidence="11">
    <location>
        <begin position="159"/>
        <end position="179"/>
    </location>
</feature>
<dbReference type="EC" id="2.7.13.3" evidence="3"/>
<dbReference type="InterPro" id="IPR003594">
    <property type="entry name" value="HATPase_dom"/>
</dbReference>
<organism evidence="14 15">
    <name type="scientific">Arcicella aurantiaca</name>
    <dbReference type="NCBI Taxonomy" id="591202"/>
    <lineage>
        <taxon>Bacteria</taxon>
        <taxon>Pseudomonadati</taxon>
        <taxon>Bacteroidota</taxon>
        <taxon>Cytophagia</taxon>
        <taxon>Cytophagales</taxon>
        <taxon>Flectobacillaceae</taxon>
        <taxon>Arcicella</taxon>
    </lineage>
</organism>
<keyword evidence="10 11" id="KW-0472">Membrane</keyword>
<dbReference type="CDD" id="cd00082">
    <property type="entry name" value="HisKA"/>
    <property type="match status" value="1"/>
</dbReference>
<name>A0A316EGA5_9BACT</name>
<feature type="domain" description="HAMP" evidence="13">
    <location>
        <begin position="180"/>
        <end position="233"/>
    </location>
</feature>
<dbReference type="SUPFAM" id="SSF47384">
    <property type="entry name" value="Homodimeric domain of signal transducing histidine kinase"/>
    <property type="match status" value="1"/>
</dbReference>
<evidence type="ECO:0000256" key="5">
    <source>
        <dbReference type="ARBA" id="ARBA00022679"/>
    </source>
</evidence>
<keyword evidence="9" id="KW-0902">Two-component regulatory system</keyword>
<dbReference type="InterPro" id="IPR036097">
    <property type="entry name" value="HisK_dim/P_sf"/>
</dbReference>
<evidence type="ECO:0000256" key="9">
    <source>
        <dbReference type="ARBA" id="ARBA00023012"/>
    </source>
</evidence>
<dbReference type="Proteomes" id="UP000245489">
    <property type="component" value="Unassembled WGS sequence"/>
</dbReference>
<evidence type="ECO:0000313" key="15">
    <source>
        <dbReference type="Proteomes" id="UP000245489"/>
    </source>
</evidence>
<dbReference type="Gene3D" id="6.10.340.10">
    <property type="match status" value="1"/>
</dbReference>
<keyword evidence="7 14" id="KW-0418">Kinase</keyword>
<dbReference type="PRINTS" id="PR00344">
    <property type="entry name" value="BCTRLSENSOR"/>
</dbReference>
<dbReference type="InterPro" id="IPR050428">
    <property type="entry name" value="TCS_sensor_his_kinase"/>
</dbReference>
<evidence type="ECO:0000256" key="11">
    <source>
        <dbReference type="SAM" id="Phobius"/>
    </source>
</evidence>
<dbReference type="Gene3D" id="1.10.287.130">
    <property type="match status" value="1"/>
</dbReference>
<evidence type="ECO:0000313" key="14">
    <source>
        <dbReference type="EMBL" id="PWK28494.1"/>
    </source>
</evidence>
<keyword evidence="5" id="KW-0808">Transferase</keyword>
<dbReference type="RefSeq" id="WP_109741486.1">
    <property type="nucleotide sequence ID" value="NZ_QGGO01000003.1"/>
</dbReference>
<dbReference type="GO" id="GO:0000155">
    <property type="term" value="F:phosphorelay sensor kinase activity"/>
    <property type="evidence" value="ECO:0007669"/>
    <property type="project" value="InterPro"/>
</dbReference>
<reference evidence="14 15" key="1">
    <citation type="submission" date="2018-05" db="EMBL/GenBank/DDBJ databases">
        <title>Genomic Encyclopedia of Archaeal and Bacterial Type Strains, Phase II (KMG-II): from individual species to whole genera.</title>
        <authorList>
            <person name="Goeker M."/>
        </authorList>
    </citation>
    <scope>NUCLEOTIDE SEQUENCE [LARGE SCALE GENOMIC DNA]</scope>
    <source>
        <strain evidence="14 15">DSM 22214</strain>
    </source>
</reference>
<feature type="domain" description="Histidine kinase" evidence="12">
    <location>
        <begin position="241"/>
        <end position="458"/>
    </location>
</feature>
<proteinExistence type="predicted"/>